<keyword evidence="3" id="KW-1185">Reference proteome</keyword>
<proteinExistence type="predicted"/>
<comment type="caution">
    <text evidence="2">The sequence shown here is derived from an EMBL/GenBank/DDBJ whole genome shotgun (WGS) entry which is preliminary data.</text>
</comment>
<name>A0A4R1QR30_9FIRM</name>
<dbReference type="InterPro" id="IPR000182">
    <property type="entry name" value="GNAT_dom"/>
</dbReference>
<organism evidence="2 3">
    <name type="scientific">Kineothrix alysoides</name>
    <dbReference type="NCBI Taxonomy" id="1469948"/>
    <lineage>
        <taxon>Bacteria</taxon>
        <taxon>Bacillati</taxon>
        <taxon>Bacillota</taxon>
        <taxon>Clostridia</taxon>
        <taxon>Lachnospirales</taxon>
        <taxon>Lachnospiraceae</taxon>
        <taxon>Kineothrix</taxon>
    </lineage>
</organism>
<keyword evidence="2" id="KW-0808">Transferase</keyword>
<dbReference type="PROSITE" id="PS51186">
    <property type="entry name" value="GNAT"/>
    <property type="match status" value="1"/>
</dbReference>
<dbReference type="InterPro" id="IPR016181">
    <property type="entry name" value="Acyl_CoA_acyltransferase"/>
</dbReference>
<gene>
    <name evidence="2" type="ORF">EDD76_11276</name>
</gene>
<evidence type="ECO:0000313" key="3">
    <source>
        <dbReference type="Proteomes" id="UP000295718"/>
    </source>
</evidence>
<sequence length="158" mass="18116">MEYIFINSENRSDINSFIASHWLTTKMIIRGNIVDMTQVDGIAVYENSEIIALLTYTISGNLCEIISLDSLLEGRGIATELIKKILSVARQNQCSKIIAITTNDNINAMRFYQKRGFDMVRLYHNALDISRKLKPEIPFIGENDIPLQHEIEFEYDLV</sequence>
<protein>
    <submittedName>
        <fullName evidence="2">Acetyltransferase (GNAT) family protein</fullName>
    </submittedName>
</protein>
<dbReference type="RefSeq" id="WP_031389277.1">
    <property type="nucleotide sequence ID" value="NZ_JPNB01000001.1"/>
</dbReference>
<dbReference type="STRING" id="1469948.GCA_000732725_00513"/>
<evidence type="ECO:0000259" key="1">
    <source>
        <dbReference type="PROSITE" id="PS51186"/>
    </source>
</evidence>
<evidence type="ECO:0000313" key="2">
    <source>
        <dbReference type="EMBL" id="TCL56248.1"/>
    </source>
</evidence>
<dbReference type="EMBL" id="SLUO01000012">
    <property type="protein sequence ID" value="TCL56248.1"/>
    <property type="molecule type" value="Genomic_DNA"/>
</dbReference>
<dbReference type="Pfam" id="PF00583">
    <property type="entry name" value="Acetyltransf_1"/>
    <property type="match status" value="1"/>
</dbReference>
<reference evidence="2 3" key="1">
    <citation type="submission" date="2019-03" db="EMBL/GenBank/DDBJ databases">
        <title>Genomic Encyclopedia of Type Strains, Phase IV (KMG-IV): sequencing the most valuable type-strain genomes for metagenomic binning, comparative biology and taxonomic classification.</title>
        <authorList>
            <person name="Goeker M."/>
        </authorList>
    </citation>
    <scope>NUCLEOTIDE SEQUENCE [LARGE SCALE GENOMIC DNA]</scope>
    <source>
        <strain evidence="2 3">DSM 100556</strain>
    </source>
</reference>
<dbReference type="CDD" id="cd04301">
    <property type="entry name" value="NAT_SF"/>
    <property type="match status" value="1"/>
</dbReference>
<dbReference type="SUPFAM" id="SSF55729">
    <property type="entry name" value="Acyl-CoA N-acyltransferases (Nat)"/>
    <property type="match status" value="1"/>
</dbReference>
<dbReference type="AlphaFoldDB" id="A0A4R1QR30"/>
<feature type="domain" description="N-acetyltransferase" evidence="1">
    <location>
        <begin position="4"/>
        <end position="134"/>
    </location>
</feature>
<dbReference type="OrthoDB" id="7365228at2"/>
<dbReference type="GO" id="GO:0016747">
    <property type="term" value="F:acyltransferase activity, transferring groups other than amino-acyl groups"/>
    <property type="evidence" value="ECO:0007669"/>
    <property type="project" value="InterPro"/>
</dbReference>
<dbReference type="Gene3D" id="3.40.630.30">
    <property type="match status" value="1"/>
</dbReference>
<dbReference type="Proteomes" id="UP000295718">
    <property type="component" value="Unassembled WGS sequence"/>
</dbReference>
<accession>A0A4R1QR30</accession>